<dbReference type="EMBL" id="CM056813">
    <property type="protein sequence ID" value="KAJ8639171.1"/>
    <property type="molecule type" value="Genomic_DNA"/>
</dbReference>
<name>A0ACC2M1G6_PERAE</name>
<protein>
    <submittedName>
        <fullName evidence="1">Uncharacterized protein</fullName>
    </submittedName>
</protein>
<sequence>MGKSYGGVTPEEHHPIDFAVSGPCNLPSPNWEDCNYRRRAIACFIEAVYLLERDRQEKRTVENERAPTRWKVFDYKLTRTLVDDKDGSIIGAVLEWDTCAALLKFRFRGGAPKAVLALRGTLLKGQTFWRDLKEDLRFAMVESLEKSVRFGVALESLESLVSRFKSCNVCVAGHSLGAAFAFQVGKKLAKKEVFVETHLFNPPSVSLAIIWRGITEKARDALKKFKGKFSSNRPNGEEGSEVCAALKNWAPLLYVNEGDLICSRYTAPAGTSDAQAHIGAKVFVISNDEHKFREAHGLKQWWNDDLQLQPQIYNSKILYNQVKPLCRTAPS</sequence>
<keyword evidence="2" id="KW-1185">Reference proteome</keyword>
<evidence type="ECO:0000313" key="1">
    <source>
        <dbReference type="EMBL" id="KAJ8639171.1"/>
    </source>
</evidence>
<evidence type="ECO:0000313" key="2">
    <source>
        <dbReference type="Proteomes" id="UP001234297"/>
    </source>
</evidence>
<comment type="caution">
    <text evidence="1">The sequence shown here is derived from an EMBL/GenBank/DDBJ whole genome shotgun (WGS) entry which is preliminary data.</text>
</comment>
<proteinExistence type="predicted"/>
<accession>A0ACC2M1G6</accession>
<reference evidence="1 2" key="1">
    <citation type="journal article" date="2022" name="Hortic Res">
        <title>A haplotype resolved chromosomal level avocado genome allows analysis of novel avocado genes.</title>
        <authorList>
            <person name="Nath O."/>
            <person name="Fletcher S.J."/>
            <person name="Hayward A."/>
            <person name="Shaw L.M."/>
            <person name="Masouleh A.K."/>
            <person name="Furtado A."/>
            <person name="Henry R.J."/>
            <person name="Mitter N."/>
        </authorList>
    </citation>
    <scope>NUCLEOTIDE SEQUENCE [LARGE SCALE GENOMIC DNA]</scope>
    <source>
        <strain evidence="2">cv. Hass</strain>
    </source>
</reference>
<organism evidence="1 2">
    <name type="scientific">Persea americana</name>
    <name type="common">Avocado</name>
    <dbReference type="NCBI Taxonomy" id="3435"/>
    <lineage>
        <taxon>Eukaryota</taxon>
        <taxon>Viridiplantae</taxon>
        <taxon>Streptophyta</taxon>
        <taxon>Embryophyta</taxon>
        <taxon>Tracheophyta</taxon>
        <taxon>Spermatophyta</taxon>
        <taxon>Magnoliopsida</taxon>
        <taxon>Magnoliidae</taxon>
        <taxon>Laurales</taxon>
        <taxon>Lauraceae</taxon>
        <taxon>Persea</taxon>
    </lineage>
</organism>
<gene>
    <name evidence="1" type="ORF">MRB53_015865</name>
</gene>
<dbReference type="Proteomes" id="UP001234297">
    <property type="component" value="Chromosome 5"/>
</dbReference>